<gene>
    <name evidence="1" type="ORF">KIPB_002870</name>
</gene>
<dbReference type="Gene3D" id="3.20.20.140">
    <property type="entry name" value="Metal-dependent hydrolases"/>
    <property type="match status" value="1"/>
</dbReference>
<feature type="non-terminal residue" evidence="1">
    <location>
        <position position="1"/>
    </location>
</feature>
<dbReference type="GO" id="GO:0035312">
    <property type="term" value="F:5'-3' DNA exonuclease activity"/>
    <property type="evidence" value="ECO:0007669"/>
    <property type="project" value="TreeGrafter"/>
</dbReference>
<evidence type="ECO:0000313" key="2">
    <source>
        <dbReference type="Proteomes" id="UP000265618"/>
    </source>
</evidence>
<comment type="caution">
    <text evidence="1">The sequence shown here is derived from an EMBL/GenBank/DDBJ whole genome shotgun (WGS) entry which is preliminary data.</text>
</comment>
<evidence type="ECO:0008006" key="3">
    <source>
        <dbReference type="Google" id="ProtNLM"/>
    </source>
</evidence>
<dbReference type="OrthoDB" id="16564at2759"/>
<keyword evidence="2" id="KW-1185">Reference proteome</keyword>
<evidence type="ECO:0000313" key="1">
    <source>
        <dbReference type="EMBL" id="GIQ81841.1"/>
    </source>
</evidence>
<dbReference type="InterPro" id="IPR016195">
    <property type="entry name" value="Pol/histidinol_Pase-like"/>
</dbReference>
<dbReference type="PANTHER" id="PTHR42924:SF3">
    <property type="entry name" value="POLYMERASE_HISTIDINOL PHOSPHATASE N-TERMINAL DOMAIN-CONTAINING PROTEIN"/>
    <property type="match status" value="1"/>
</dbReference>
<name>A0A9K3CRL3_9EUKA</name>
<dbReference type="PANTHER" id="PTHR42924">
    <property type="entry name" value="EXONUCLEASE"/>
    <property type="match status" value="1"/>
</dbReference>
<dbReference type="AlphaFoldDB" id="A0A9K3CRL3"/>
<protein>
    <recommendedName>
        <fullName evidence="3">PHP domain-containing protein</fullName>
    </recommendedName>
</protein>
<accession>A0A9K3CRL3</accession>
<reference evidence="1 2" key="1">
    <citation type="journal article" date="2018" name="PLoS ONE">
        <title>The draft genome of Kipferlia bialata reveals reductive genome evolution in fornicate parasites.</title>
        <authorList>
            <person name="Tanifuji G."/>
            <person name="Takabayashi S."/>
            <person name="Kume K."/>
            <person name="Takagi M."/>
            <person name="Nakayama T."/>
            <person name="Kamikawa R."/>
            <person name="Inagaki Y."/>
            <person name="Hashimoto T."/>
        </authorList>
    </citation>
    <scope>NUCLEOTIDE SEQUENCE [LARGE SCALE GENOMIC DNA]</scope>
    <source>
        <strain evidence="1">NY0173</strain>
    </source>
</reference>
<dbReference type="GO" id="GO:0004534">
    <property type="term" value="F:5'-3' RNA exonuclease activity"/>
    <property type="evidence" value="ECO:0007669"/>
    <property type="project" value="TreeGrafter"/>
</dbReference>
<sequence>YLGLTDHDTVAGVQEAREEAALHPSLHLVSGVEMSCGTHPDMAQSKSVHIVVYYEGPLPTPMAVLMADRLRDRKERAAKILDRLAGLDMDVRDRLVLDGPASDCIGRPHIARALVDSGHCTDMNECFDRWLGDDCPAFVDMPDPLTAVECVSVASSCGMVCVWAHPLQSGLSQEDGLDEFLSELVEAGLWGIECLHPDNAEAQRETQYLMAAAEKYGLGMTAGSDYHGTNKPELALGRGQVDHPFSAPIGWGEALQHAVTEAYRKRR</sequence>
<proteinExistence type="predicted"/>
<dbReference type="EMBL" id="BDIP01000511">
    <property type="protein sequence ID" value="GIQ81841.1"/>
    <property type="molecule type" value="Genomic_DNA"/>
</dbReference>
<dbReference type="InterPro" id="IPR052018">
    <property type="entry name" value="PHP_domain"/>
</dbReference>
<dbReference type="Proteomes" id="UP000265618">
    <property type="component" value="Unassembled WGS sequence"/>
</dbReference>
<dbReference type="SUPFAM" id="SSF89550">
    <property type="entry name" value="PHP domain-like"/>
    <property type="match status" value="1"/>
</dbReference>
<dbReference type="Gene3D" id="1.10.150.650">
    <property type="match status" value="1"/>
</dbReference>
<organism evidence="1 2">
    <name type="scientific">Kipferlia bialata</name>
    <dbReference type="NCBI Taxonomy" id="797122"/>
    <lineage>
        <taxon>Eukaryota</taxon>
        <taxon>Metamonada</taxon>
        <taxon>Carpediemonas-like organisms</taxon>
        <taxon>Kipferlia</taxon>
    </lineage>
</organism>